<organism evidence="2 3">
    <name type="scientific">Lupinus luteus</name>
    <name type="common">European yellow lupine</name>
    <dbReference type="NCBI Taxonomy" id="3873"/>
    <lineage>
        <taxon>Eukaryota</taxon>
        <taxon>Viridiplantae</taxon>
        <taxon>Streptophyta</taxon>
        <taxon>Embryophyta</taxon>
        <taxon>Tracheophyta</taxon>
        <taxon>Spermatophyta</taxon>
        <taxon>Magnoliopsida</taxon>
        <taxon>eudicotyledons</taxon>
        <taxon>Gunneridae</taxon>
        <taxon>Pentapetalae</taxon>
        <taxon>rosids</taxon>
        <taxon>fabids</taxon>
        <taxon>Fabales</taxon>
        <taxon>Fabaceae</taxon>
        <taxon>Papilionoideae</taxon>
        <taxon>50 kb inversion clade</taxon>
        <taxon>genistoids sensu lato</taxon>
        <taxon>core genistoids</taxon>
        <taxon>Genisteae</taxon>
        <taxon>Lupinus</taxon>
    </lineage>
</organism>
<dbReference type="Pfam" id="PF07800">
    <property type="entry name" value="DUF1644"/>
    <property type="match status" value="1"/>
</dbReference>
<feature type="compositionally biased region" description="Low complexity" evidence="1">
    <location>
        <begin position="16"/>
        <end position="25"/>
    </location>
</feature>
<dbReference type="InterPro" id="IPR012866">
    <property type="entry name" value="DUF1644"/>
</dbReference>
<gene>
    <name evidence="2" type="ORF">LLUT_LOCUS26781</name>
</gene>
<feature type="region of interest" description="Disordered" evidence="1">
    <location>
        <begin position="298"/>
        <end position="340"/>
    </location>
</feature>
<dbReference type="AlphaFoldDB" id="A0AAV1XVS5"/>
<protein>
    <submittedName>
        <fullName evidence="2">Uncharacterized protein</fullName>
    </submittedName>
</protein>
<accession>A0AAV1XVS5</accession>
<feature type="region of interest" description="Disordered" evidence="1">
    <location>
        <begin position="1"/>
        <end position="35"/>
    </location>
</feature>
<evidence type="ECO:0000313" key="2">
    <source>
        <dbReference type="EMBL" id="CAL0325721.1"/>
    </source>
</evidence>
<feature type="compositionally biased region" description="Basic and acidic residues" evidence="1">
    <location>
        <begin position="1"/>
        <end position="15"/>
    </location>
</feature>
<dbReference type="EMBL" id="CAXHTB010000018">
    <property type="protein sequence ID" value="CAL0325721.1"/>
    <property type="molecule type" value="Genomic_DNA"/>
</dbReference>
<comment type="caution">
    <text evidence="2">The sequence shown here is derived from an EMBL/GenBank/DDBJ whole genome shotgun (WGS) entry which is preliminary data.</text>
</comment>
<keyword evidence="3" id="KW-1185">Reference proteome</keyword>
<evidence type="ECO:0000256" key="1">
    <source>
        <dbReference type="SAM" id="MobiDB-lite"/>
    </source>
</evidence>
<dbReference type="Proteomes" id="UP001497480">
    <property type="component" value="Unassembled WGS sequence"/>
</dbReference>
<reference evidence="2 3" key="1">
    <citation type="submission" date="2024-03" db="EMBL/GenBank/DDBJ databases">
        <authorList>
            <person name="Martinez-Hernandez J."/>
        </authorList>
    </citation>
    <scope>NUCLEOTIDE SEQUENCE [LARGE SCALE GENOMIC DNA]</scope>
</reference>
<proteinExistence type="predicted"/>
<name>A0AAV1XVS5_LUPLU</name>
<dbReference type="PANTHER" id="PTHR31197:SF5">
    <property type="entry name" value="OS01G0612600 PROTEIN"/>
    <property type="match status" value="1"/>
</dbReference>
<sequence>MPKDRGDRSLSHDSSRTSPYPSSSSRVRRSAPKTRLDSVENVKEWEEARCPVCMEHPHNAVLLICSSHEKGCRPYMCNTSYRHSNCLDQFCKSFTETPETIPQVEPQEESHVESQVSNTNTSHVQSTEANTVDMQEEGSEGFVTMQPLHCEYGSKSKLVCPLCRGQIKEWTVVDAARHFMNEKSRSCSFEACDFSGTYPDLRKHARVEHPLERPSAVDPERQRTWRRLERQRDLGDLLSTLQTSFVESRADDGLPPIDDGGLLAVFFLILQPTSSASRGTTRTRLQMRIRRHSSRLWGENYEGESGSASRDDDANNSSDGGSDNRRRRVRRRMTPSDDQQ</sequence>
<evidence type="ECO:0000313" key="3">
    <source>
        <dbReference type="Proteomes" id="UP001497480"/>
    </source>
</evidence>
<dbReference type="PANTHER" id="PTHR31197">
    <property type="entry name" value="OS01G0612600 PROTEIN"/>
    <property type="match status" value="1"/>
</dbReference>